<organism evidence="6 7">
    <name type="scientific">Candidatus Dechloromonas phosphorivorans</name>
    <dbReference type="NCBI Taxonomy" id="2899244"/>
    <lineage>
        <taxon>Bacteria</taxon>
        <taxon>Pseudomonadati</taxon>
        <taxon>Pseudomonadota</taxon>
        <taxon>Betaproteobacteria</taxon>
        <taxon>Rhodocyclales</taxon>
        <taxon>Azonexaceae</taxon>
        <taxon>Dechloromonas</taxon>
    </lineage>
</organism>
<evidence type="ECO:0000259" key="4">
    <source>
        <dbReference type="PROSITE" id="PS50883"/>
    </source>
</evidence>
<dbReference type="InterPro" id="IPR035919">
    <property type="entry name" value="EAL_sf"/>
</dbReference>
<evidence type="ECO:0000259" key="3">
    <source>
        <dbReference type="PROSITE" id="PS50113"/>
    </source>
</evidence>
<dbReference type="InterPro" id="IPR000160">
    <property type="entry name" value="GGDEF_dom"/>
</dbReference>
<evidence type="ECO:0000313" key="6">
    <source>
        <dbReference type="EMBL" id="MBK7416772.1"/>
    </source>
</evidence>
<dbReference type="InterPro" id="IPR052155">
    <property type="entry name" value="Biofilm_reg_signaling"/>
</dbReference>
<dbReference type="NCBIfam" id="TIGR00254">
    <property type="entry name" value="GGDEF"/>
    <property type="match status" value="1"/>
</dbReference>
<protein>
    <submittedName>
        <fullName evidence="6">EAL domain-containing protein</fullName>
    </submittedName>
</protein>
<dbReference type="InterPro" id="IPR001633">
    <property type="entry name" value="EAL_dom"/>
</dbReference>
<dbReference type="Pfam" id="PF00563">
    <property type="entry name" value="EAL"/>
    <property type="match status" value="1"/>
</dbReference>
<dbReference type="SUPFAM" id="SSF141868">
    <property type="entry name" value="EAL domain-like"/>
    <property type="match status" value="1"/>
</dbReference>
<evidence type="ECO:0000313" key="7">
    <source>
        <dbReference type="Proteomes" id="UP000739411"/>
    </source>
</evidence>
<dbReference type="FunFam" id="3.30.70.270:FF:000001">
    <property type="entry name" value="Diguanylate cyclase domain protein"/>
    <property type="match status" value="1"/>
</dbReference>
<dbReference type="PANTHER" id="PTHR44757">
    <property type="entry name" value="DIGUANYLATE CYCLASE DGCP"/>
    <property type="match status" value="1"/>
</dbReference>
<comment type="catalytic activity">
    <reaction evidence="1">
        <text>3',3'-c-di-GMP + H2O = 5'-phosphoguanylyl(3'-&gt;5')guanosine + H(+)</text>
        <dbReference type="Rhea" id="RHEA:24902"/>
        <dbReference type="ChEBI" id="CHEBI:15377"/>
        <dbReference type="ChEBI" id="CHEBI:15378"/>
        <dbReference type="ChEBI" id="CHEBI:58754"/>
        <dbReference type="ChEBI" id="CHEBI:58805"/>
        <dbReference type="EC" id="3.1.4.52"/>
    </reaction>
    <physiologicalReaction direction="left-to-right" evidence="1">
        <dbReference type="Rhea" id="RHEA:24903"/>
    </physiologicalReaction>
</comment>
<name>A0A935K740_9RHOO</name>
<dbReference type="PROSITE" id="PS50883">
    <property type="entry name" value="EAL"/>
    <property type="match status" value="1"/>
</dbReference>
<feature type="domain" description="PAC" evidence="3">
    <location>
        <begin position="153"/>
        <end position="207"/>
    </location>
</feature>
<dbReference type="CDD" id="cd01949">
    <property type="entry name" value="GGDEF"/>
    <property type="match status" value="1"/>
</dbReference>
<dbReference type="InterPro" id="IPR000700">
    <property type="entry name" value="PAS-assoc_C"/>
</dbReference>
<dbReference type="SMART" id="SM00267">
    <property type="entry name" value="GGDEF"/>
    <property type="match status" value="1"/>
</dbReference>
<dbReference type="GO" id="GO:0071732">
    <property type="term" value="P:cellular response to nitric oxide"/>
    <property type="evidence" value="ECO:0007669"/>
    <property type="project" value="UniProtKB-ARBA"/>
</dbReference>
<dbReference type="Gene3D" id="3.30.450.20">
    <property type="entry name" value="PAS domain"/>
    <property type="match status" value="1"/>
</dbReference>
<evidence type="ECO:0000259" key="2">
    <source>
        <dbReference type="PROSITE" id="PS50112"/>
    </source>
</evidence>
<feature type="domain" description="PAS" evidence="2">
    <location>
        <begin position="81"/>
        <end position="127"/>
    </location>
</feature>
<sequence>MTGQTLNEVLFAGSVTDTSRELQVAIDGGERFNNEGWLDVKHGRLPVAFLGGPLPDVEGKSTGGYVLSLRDLSETRRTEARLHLAAHVFDSLAEAMVITDERGLIQSVNPAFSSITGFRESEALGHSPGELLQSGQHKPEFYAEMWRALHERGNWQGEVINRRKNGELYTEWLSISALRDSDGGAKQYVGLFSDVSARKEAEAFIHHLAYHDPLTGLANRRLFCDRLEMALRQAQRNDRPLAVLMLDLDRFKVVNDTLGHMAGDLLLKEVGLRLQFSVRDCDTLARFGGDEFAILVPEINSPEDALLIGRKLLQALKASLAIAGRELFASTSIGVAIFPEHGVSSEELLRNADVALYAAKHAGRNTMSVFDPQTFESNDDLELEMGLRHAIERNELVLHYQPQIDGESGLVSGVEALVRWQNPALGLVPPGRFIALAEQTSLIEDIGDWCLNEACRQITCWQAEGVAIPRVAVNVSARQLRGEGFAERVMETIRQHGIKPQQLELELTESLLTEDTVHTFEIFKELRAQGIRIAIDDFGTGYSSLKYLADFPVDVLKIDQSFVARLHEQSESLYVVQAIVMLAKGLNIETVAEGVETEDQRAQLLALGTNHLQGYLLARPQAAAALAEIVERFTLLAEAKRNRR</sequence>
<dbReference type="SMART" id="SM00091">
    <property type="entry name" value="PAS"/>
    <property type="match status" value="1"/>
</dbReference>
<dbReference type="SMART" id="SM00086">
    <property type="entry name" value="PAC"/>
    <property type="match status" value="1"/>
</dbReference>
<dbReference type="InterPro" id="IPR043128">
    <property type="entry name" value="Rev_trsase/Diguanyl_cyclase"/>
</dbReference>
<dbReference type="InterPro" id="IPR035965">
    <property type="entry name" value="PAS-like_dom_sf"/>
</dbReference>
<dbReference type="InterPro" id="IPR029787">
    <property type="entry name" value="Nucleotide_cyclase"/>
</dbReference>
<dbReference type="CDD" id="cd01948">
    <property type="entry name" value="EAL"/>
    <property type="match status" value="1"/>
</dbReference>
<dbReference type="Pfam" id="PF13426">
    <property type="entry name" value="PAS_9"/>
    <property type="match status" value="1"/>
</dbReference>
<dbReference type="InterPro" id="IPR000014">
    <property type="entry name" value="PAS"/>
</dbReference>
<dbReference type="CDD" id="cd00130">
    <property type="entry name" value="PAS"/>
    <property type="match status" value="1"/>
</dbReference>
<dbReference type="AlphaFoldDB" id="A0A935K740"/>
<dbReference type="SUPFAM" id="SSF55785">
    <property type="entry name" value="PYP-like sensor domain (PAS domain)"/>
    <property type="match status" value="1"/>
</dbReference>
<reference evidence="6 7" key="1">
    <citation type="submission" date="2020-10" db="EMBL/GenBank/DDBJ databases">
        <title>Connecting structure to function with the recovery of over 1000 high-quality activated sludge metagenome-assembled genomes encoding full-length rRNA genes using long-read sequencing.</title>
        <authorList>
            <person name="Singleton C.M."/>
            <person name="Petriglieri F."/>
            <person name="Kristensen J.M."/>
            <person name="Kirkegaard R.H."/>
            <person name="Michaelsen T.Y."/>
            <person name="Andersen M.H."/>
            <person name="Karst S.M."/>
            <person name="Dueholm M.S."/>
            <person name="Nielsen P.H."/>
            <person name="Albertsen M."/>
        </authorList>
    </citation>
    <scope>NUCLEOTIDE SEQUENCE [LARGE SCALE GENOMIC DNA]</scope>
    <source>
        <strain evidence="6">EsbW_18-Q3-R4-48_BATAC.463</strain>
    </source>
</reference>
<dbReference type="PANTHER" id="PTHR44757:SF2">
    <property type="entry name" value="BIOFILM ARCHITECTURE MAINTENANCE PROTEIN MBAA"/>
    <property type="match status" value="1"/>
</dbReference>
<dbReference type="PROSITE" id="PS50112">
    <property type="entry name" value="PAS"/>
    <property type="match status" value="1"/>
</dbReference>
<dbReference type="SMART" id="SM00052">
    <property type="entry name" value="EAL"/>
    <property type="match status" value="1"/>
</dbReference>
<dbReference type="Proteomes" id="UP000739411">
    <property type="component" value="Unassembled WGS sequence"/>
</dbReference>
<dbReference type="SUPFAM" id="SSF55073">
    <property type="entry name" value="Nucleotide cyclase"/>
    <property type="match status" value="1"/>
</dbReference>
<accession>A0A935K740</accession>
<dbReference type="Pfam" id="PF00990">
    <property type="entry name" value="GGDEF"/>
    <property type="match status" value="1"/>
</dbReference>
<dbReference type="NCBIfam" id="TIGR00229">
    <property type="entry name" value="sensory_box"/>
    <property type="match status" value="1"/>
</dbReference>
<dbReference type="Gene3D" id="3.20.20.450">
    <property type="entry name" value="EAL domain"/>
    <property type="match status" value="1"/>
</dbReference>
<evidence type="ECO:0000259" key="5">
    <source>
        <dbReference type="PROSITE" id="PS50887"/>
    </source>
</evidence>
<evidence type="ECO:0000256" key="1">
    <source>
        <dbReference type="ARBA" id="ARBA00051114"/>
    </source>
</evidence>
<gene>
    <name evidence="6" type="ORF">IPJ38_18375</name>
</gene>
<dbReference type="Gene3D" id="3.30.70.270">
    <property type="match status" value="1"/>
</dbReference>
<dbReference type="FunFam" id="3.20.20.450:FF:000001">
    <property type="entry name" value="Cyclic di-GMP phosphodiesterase yahA"/>
    <property type="match status" value="1"/>
</dbReference>
<dbReference type="PROSITE" id="PS50887">
    <property type="entry name" value="GGDEF"/>
    <property type="match status" value="1"/>
</dbReference>
<dbReference type="PROSITE" id="PS50113">
    <property type="entry name" value="PAC"/>
    <property type="match status" value="1"/>
</dbReference>
<proteinExistence type="predicted"/>
<feature type="domain" description="EAL" evidence="4">
    <location>
        <begin position="380"/>
        <end position="634"/>
    </location>
</feature>
<feature type="domain" description="GGDEF" evidence="5">
    <location>
        <begin position="239"/>
        <end position="372"/>
    </location>
</feature>
<dbReference type="GO" id="GO:0071111">
    <property type="term" value="F:cyclic-guanylate-specific phosphodiesterase activity"/>
    <property type="evidence" value="ECO:0007669"/>
    <property type="project" value="UniProtKB-EC"/>
</dbReference>
<dbReference type="EMBL" id="JADJMS010000046">
    <property type="protein sequence ID" value="MBK7416772.1"/>
    <property type="molecule type" value="Genomic_DNA"/>
</dbReference>
<dbReference type="InterPro" id="IPR001610">
    <property type="entry name" value="PAC"/>
</dbReference>
<comment type="caution">
    <text evidence="6">The sequence shown here is derived from an EMBL/GenBank/DDBJ whole genome shotgun (WGS) entry which is preliminary data.</text>
</comment>